<accession>A0ABP0D461</accession>
<dbReference type="EMBL" id="CAWUHD010000225">
    <property type="protein sequence ID" value="CAK7238276.1"/>
    <property type="molecule type" value="Genomic_DNA"/>
</dbReference>
<organism evidence="1 2">
    <name type="scientific">Sporothrix eucalyptigena</name>
    <dbReference type="NCBI Taxonomy" id="1812306"/>
    <lineage>
        <taxon>Eukaryota</taxon>
        <taxon>Fungi</taxon>
        <taxon>Dikarya</taxon>
        <taxon>Ascomycota</taxon>
        <taxon>Pezizomycotina</taxon>
        <taxon>Sordariomycetes</taxon>
        <taxon>Sordariomycetidae</taxon>
        <taxon>Ophiostomatales</taxon>
        <taxon>Ophiostomataceae</taxon>
        <taxon>Sporothrix</taxon>
    </lineage>
</organism>
<name>A0ABP0D461_9PEZI</name>
<keyword evidence="2" id="KW-1185">Reference proteome</keyword>
<proteinExistence type="predicted"/>
<reference evidence="1 2" key="1">
    <citation type="submission" date="2024-01" db="EMBL/GenBank/DDBJ databases">
        <authorList>
            <person name="Allen C."/>
            <person name="Tagirdzhanova G."/>
        </authorList>
    </citation>
    <scope>NUCLEOTIDE SEQUENCE [LARGE SCALE GENOMIC DNA]</scope>
</reference>
<comment type="caution">
    <text evidence="1">The sequence shown here is derived from an EMBL/GenBank/DDBJ whole genome shotgun (WGS) entry which is preliminary data.</text>
</comment>
<sequence>MRLINHDAVVFHRVGGLHLTTRFKEEGLPIISENDWKAGSKPADVTFTNGTSLSTTVPVREFIPRYGDVTGRRYTDAHGNHHWIDLPAYGLTDPAAYAILIRDSIPGNTFSWAAAQGRSHQEAIRLIRNGAAPELEKLLQYDFGRFQKTSSSYITGTNRLGIEALPSNTATMPAQAPLPRMITAQSDIMLSEFLAELLKQLFGNGDGLLLKRLMTANPPSTHIAYVALRIIVEGTIWVLIDKERRDAQNNTNDYSLQVQLQDSLNTVLHTFSNSRQGMPFSSFKRSLDSTALAYYDGLAEDDSNTLPSPAWKDNRFWLPSISELTNNVYEAKNVFRLA</sequence>
<gene>
    <name evidence="1" type="ORF">SEUCBS140593_010502</name>
</gene>
<evidence type="ECO:0000313" key="2">
    <source>
        <dbReference type="Proteomes" id="UP001642482"/>
    </source>
</evidence>
<dbReference type="Proteomes" id="UP001642482">
    <property type="component" value="Unassembled WGS sequence"/>
</dbReference>
<evidence type="ECO:0000313" key="1">
    <source>
        <dbReference type="EMBL" id="CAK7238276.1"/>
    </source>
</evidence>
<protein>
    <submittedName>
        <fullName evidence="1">Uncharacterized protein</fullName>
    </submittedName>
</protein>